<feature type="compositionally biased region" description="Basic and acidic residues" evidence="1">
    <location>
        <begin position="55"/>
        <end position="68"/>
    </location>
</feature>
<keyword evidence="2" id="KW-1185">Reference proteome</keyword>
<name>A0A1I8HFN0_9PLAT</name>
<proteinExistence type="predicted"/>
<sequence length="347" mass="36952">MLSHACLMVGSLCQKASDFCAGCISGTVCSAAALTVVLMSEYSASRWSPSAPTKGAHEFDDSRGCPTERDSSAVAAALESWSWSRKSQSRSLWSDRRASGAMVSQLVTRRRSRVRTSAWSSCASLLVAFCPRAFRRLLLQPAKVTRRQGAWVFADTRSSRSSRSSSASVLAFSRPATKGERSDLRGTAFRSPSTASVSRFCTSSSCLARKSKKERASSGGLQSSAVNRAANWYSWGQIEIGLVVPGATRWIHSWNSRDGGQQAPGRATESPSPVALTSPLSATLRAGPTSECPWCAELCYRSRGAAVRANRGHARSVDLAAMPGGGSTICTGVCKYNGSANIMALQI</sequence>
<organism evidence="2 3">
    <name type="scientific">Macrostomum lignano</name>
    <dbReference type="NCBI Taxonomy" id="282301"/>
    <lineage>
        <taxon>Eukaryota</taxon>
        <taxon>Metazoa</taxon>
        <taxon>Spiralia</taxon>
        <taxon>Lophotrochozoa</taxon>
        <taxon>Platyhelminthes</taxon>
        <taxon>Rhabditophora</taxon>
        <taxon>Macrostomorpha</taxon>
        <taxon>Macrostomida</taxon>
        <taxon>Macrostomidae</taxon>
        <taxon>Macrostomum</taxon>
    </lineage>
</organism>
<feature type="region of interest" description="Disordered" evidence="1">
    <location>
        <begin position="254"/>
        <end position="275"/>
    </location>
</feature>
<feature type="region of interest" description="Disordered" evidence="1">
    <location>
        <begin position="46"/>
        <end position="68"/>
    </location>
</feature>
<evidence type="ECO:0000313" key="3">
    <source>
        <dbReference type="WBParaSite" id="maker-uti_cns_0005731-snap-gene-0.5-mRNA-1"/>
    </source>
</evidence>
<protein>
    <submittedName>
        <fullName evidence="3">Secreted protein</fullName>
    </submittedName>
</protein>
<dbReference type="AlphaFoldDB" id="A0A1I8HFN0"/>
<reference evidence="3" key="1">
    <citation type="submission" date="2016-11" db="UniProtKB">
        <authorList>
            <consortium name="WormBaseParasite"/>
        </authorList>
    </citation>
    <scope>IDENTIFICATION</scope>
</reference>
<accession>A0A1I8HFN0</accession>
<evidence type="ECO:0000256" key="1">
    <source>
        <dbReference type="SAM" id="MobiDB-lite"/>
    </source>
</evidence>
<dbReference type="WBParaSite" id="maker-uti_cns_0005731-snap-gene-0.5-mRNA-1">
    <property type="protein sequence ID" value="maker-uti_cns_0005731-snap-gene-0.5-mRNA-1"/>
    <property type="gene ID" value="maker-uti_cns_0005731-snap-gene-0.5"/>
</dbReference>
<evidence type="ECO:0000313" key="2">
    <source>
        <dbReference type="Proteomes" id="UP000095280"/>
    </source>
</evidence>
<dbReference type="Proteomes" id="UP000095280">
    <property type="component" value="Unplaced"/>
</dbReference>